<comment type="similarity">
    <text evidence="2">Belongs to the SNF7 family.</text>
</comment>
<dbReference type="PANTHER" id="PTHR22761">
    <property type="entry name" value="CHARGED MULTIVESICULAR BODY PROTEIN"/>
    <property type="match status" value="1"/>
</dbReference>
<dbReference type="EMBL" id="KZ354687">
    <property type="protein sequence ID" value="PIO60837.1"/>
    <property type="molecule type" value="Genomic_DNA"/>
</dbReference>
<protein>
    <submittedName>
        <fullName evidence="7">SNF7 family protein</fullName>
    </submittedName>
</protein>
<keyword evidence="5" id="KW-0653">Protein transport</keyword>
<dbReference type="AlphaFoldDB" id="A0A2G9TSC4"/>
<comment type="subcellular location">
    <subcellularLocation>
        <location evidence="1">Endosome membrane</location>
    </subcellularLocation>
</comment>
<dbReference type="GO" id="GO:0000815">
    <property type="term" value="C:ESCRT III complex"/>
    <property type="evidence" value="ECO:0007669"/>
    <property type="project" value="TreeGrafter"/>
</dbReference>
<dbReference type="GO" id="GO:0032511">
    <property type="term" value="P:late endosome to vacuole transport via multivesicular body sorting pathway"/>
    <property type="evidence" value="ECO:0007669"/>
    <property type="project" value="TreeGrafter"/>
</dbReference>
<evidence type="ECO:0000256" key="6">
    <source>
        <dbReference type="ARBA" id="ARBA00023136"/>
    </source>
</evidence>
<dbReference type="Pfam" id="PF03357">
    <property type="entry name" value="Snf7"/>
    <property type="match status" value="1"/>
</dbReference>
<feature type="non-terminal residue" evidence="7">
    <location>
        <position position="1"/>
    </location>
</feature>
<name>A0A2G9TSC4_TELCI</name>
<evidence type="ECO:0000256" key="2">
    <source>
        <dbReference type="ARBA" id="ARBA00006190"/>
    </source>
</evidence>
<keyword evidence="3" id="KW-0813">Transport</keyword>
<accession>A0A2G9TSC4</accession>
<keyword evidence="6" id="KW-0472">Membrane</keyword>
<dbReference type="Proteomes" id="UP000230423">
    <property type="component" value="Unassembled WGS sequence"/>
</dbReference>
<dbReference type="PANTHER" id="PTHR22761:SF5">
    <property type="entry name" value="CHARGED MULTIVESICULAR BODY PROTEIN 6"/>
    <property type="match status" value="1"/>
</dbReference>
<evidence type="ECO:0000256" key="4">
    <source>
        <dbReference type="ARBA" id="ARBA00022753"/>
    </source>
</evidence>
<evidence type="ECO:0000256" key="1">
    <source>
        <dbReference type="ARBA" id="ARBA00004608"/>
    </source>
</evidence>
<proteinExistence type="inferred from homology"/>
<organism evidence="7 8">
    <name type="scientific">Teladorsagia circumcincta</name>
    <name type="common">Brown stomach worm</name>
    <name type="synonym">Ostertagia circumcincta</name>
    <dbReference type="NCBI Taxonomy" id="45464"/>
    <lineage>
        <taxon>Eukaryota</taxon>
        <taxon>Metazoa</taxon>
        <taxon>Ecdysozoa</taxon>
        <taxon>Nematoda</taxon>
        <taxon>Chromadorea</taxon>
        <taxon>Rhabditida</taxon>
        <taxon>Rhabditina</taxon>
        <taxon>Rhabditomorpha</taxon>
        <taxon>Strongyloidea</taxon>
        <taxon>Trichostrongylidae</taxon>
        <taxon>Teladorsagia</taxon>
    </lineage>
</organism>
<gene>
    <name evidence="7" type="ORF">TELCIR_17657</name>
</gene>
<dbReference type="GO" id="GO:0006900">
    <property type="term" value="P:vesicle budding from membrane"/>
    <property type="evidence" value="ECO:0007669"/>
    <property type="project" value="TreeGrafter"/>
</dbReference>
<evidence type="ECO:0000256" key="5">
    <source>
        <dbReference type="ARBA" id="ARBA00022927"/>
    </source>
</evidence>
<dbReference type="OrthoDB" id="441172at2759"/>
<reference evidence="7 8" key="1">
    <citation type="submission" date="2015-09" db="EMBL/GenBank/DDBJ databases">
        <title>Draft genome of the parasitic nematode Teladorsagia circumcincta isolate WARC Sus (inbred).</title>
        <authorList>
            <person name="Mitreva M."/>
        </authorList>
    </citation>
    <scope>NUCLEOTIDE SEQUENCE [LARGE SCALE GENOMIC DNA]</scope>
    <source>
        <strain evidence="7 8">S</strain>
    </source>
</reference>
<dbReference type="GO" id="GO:0005771">
    <property type="term" value="C:multivesicular body"/>
    <property type="evidence" value="ECO:0007669"/>
    <property type="project" value="TreeGrafter"/>
</dbReference>
<sequence>KMGGLFSKKTPSPPKNCQITEQDQAILQLKTQRDKIKQFVRRKEKCMERERELARQLIKDGRKDRALLLLKKKRFQENVIERTLKQLDNIDRMVHDLEFADIQQRVVEGLRQGNDALKKINAIFDMDEIEKLMEETKEAAEYQEEISALLTGQLSNTDVEEAEHELEQLLASQVSDVVLPDVPAHELPHREREKSRMGGEGCGLLELTAITLLEKRVKYERMLLGVATLKQSFWSFGAIEAMQKHGKSQPTLEEP</sequence>
<evidence type="ECO:0000313" key="7">
    <source>
        <dbReference type="EMBL" id="PIO60837.1"/>
    </source>
</evidence>
<evidence type="ECO:0000313" key="8">
    <source>
        <dbReference type="Proteomes" id="UP000230423"/>
    </source>
</evidence>
<dbReference type="GO" id="GO:0015031">
    <property type="term" value="P:protein transport"/>
    <property type="evidence" value="ECO:0007669"/>
    <property type="project" value="UniProtKB-KW"/>
</dbReference>
<keyword evidence="8" id="KW-1185">Reference proteome</keyword>
<evidence type="ECO:0000256" key="3">
    <source>
        <dbReference type="ARBA" id="ARBA00022448"/>
    </source>
</evidence>
<dbReference type="Gene3D" id="6.10.140.1230">
    <property type="match status" value="1"/>
</dbReference>
<dbReference type="InterPro" id="IPR005024">
    <property type="entry name" value="Snf7_fam"/>
</dbReference>
<keyword evidence="4" id="KW-0967">Endosome</keyword>